<dbReference type="Proteomes" id="UP000234530">
    <property type="component" value="Plasmid pPZ03"/>
</dbReference>
<dbReference type="OrthoDB" id="7439415at2"/>
<sequence length="423" mass="47094">MRSVDVAVPASRYQLGPETFDAASPNWQGILATAHQNKARPACLCSPASPLMYVAKIQGEYYLKRMPGTGHAHDPSCDSFAMPPELSGLGQVEGKAITTDDSGETTLKLDFPLSVRGRRGVAPDAGDHEPTVAEASSSKLGLLGLLHFLWDAAGLTMWRPAYVRRSWWIVHRELTAAAERANAKSMPLSSVLLVPPMFSADKKEELAAARRRFLHHLQPVKGKPMPLGVIVAELKDMEPSQYGRKIRFKHLPDMAFFMDEDLCARFDKIAGEKIRDVEAVEGAHLIIIATFNMHGNYAEIRQIAVMPVTAQWIPFDHDRELRLIEAMRDRHFSKSLRYNLRADAPIANAVMLDTSPPTALYCSSQSLEPELERELVEIAREGVYPAWIWPAQDERAFGDPASGRSDDHIGRCELILVVHDQLM</sequence>
<dbReference type="AlphaFoldDB" id="A0A2H5F5V8"/>
<dbReference type="Pfam" id="PF06666">
    <property type="entry name" value="DUF1173"/>
    <property type="match status" value="1"/>
</dbReference>
<evidence type="ECO:0000313" key="1">
    <source>
        <dbReference type="EMBL" id="AUH66941.1"/>
    </source>
</evidence>
<name>A0A2H5F5V8_9RHOB</name>
<reference evidence="1 2" key="1">
    <citation type="journal article" date="2013" name="Antonie Van Leeuwenhoek">
        <title>Paracoccus zhejiangensis sp. nov., isolated from activated sludge in wastewater-treatment system.</title>
        <authorList>
            <person name="Wu Z.G."/>
            <person name="Zhang D.F."/>
            <person name="Liu Y.L."/>
            <person name="Wang F."/>
            <person name="Jiang X."/>
            <person name="Li C."/>
            <person name="Li S.P."/>
            <person name="Hong Q."/>
            <person name="Li W.J."/>
        </authorList>
    </citation>
    <scope>NUCLEOTIDE SEQUENCE [LARGE SCALE GENOMIC DNA]</scope>
    <source>
        <strain evidence="1 2">J6</strain>
        <plasmid evidence="2">Plasmid ppz03</plasmid>
    </source>
</reference>
<geneLocation type="plasmid" evidence="2">
    <name>ppz03</name>
</geneLocation>
<evidence type="ECO:0008006" key="3">
    <source>
        <dbReference type="Google" id="ProtNLM"/>
    </source>
</evidence>
<gene>
    <name evidence="1" type="ORF">CX676_21840</name>
</gene>
<organism evidence="1 2">
    <name type="scientific">Paracoccus zhejiangensis</name>
    <dbReference type="NCBI Taxonomy" id="1077935"/>
    <lineage>
        <taxon>Bacteria</taxon>
        <taxon>Pseudomonadati</taxon>
        <taxon>Pseudomonadota</taxon>
        <taxon>Alphaproteobacteria</taxon>
        <taxon>Rhodobacterales</taxon>
        <taxon>Paracoccaceae</taxon>
        <taxon>Paracoccus</taxon>
    </lineage>
</organism>
<accession>A0A2H5F5V8</accession>
<evidence type="ECO:0000313" key="2">
    <source>
        <dbReference type="Proteomes" id="UP000234530"/>
    </source>
</evidence>
<protein>
    <recommendedName>
        <fullName evidence="3">DUF1173 domain-containing protein</fullName>
    </recommendedName>
</protein>
<keyword evidence="2" id="KW-1185">Reference proteome</keyword>
<dbReference type="KEGG" id="pzh:CX676_21840"/>
<dbReference type="InterPro" id="IPR009553">
    <property type="entry name" value="DUF1173"/>
</dbReference>
<proteinExistence type="predicted"/>
<dbReference type="EMBL" id="CP025433">
    <property type="protein sequence ID" value="AUH66941.1"/>
    <property type="molecule type" value="Genomic_DNA"/>
</dbReference>
<keyword evidence="1" id="KW-0614">Plasmid</keyword>